<sequence length="321" mass="36285">MATGNFCPDARLGDGDSYKVYEEACLDDRVSSKVYVGWLDEKTLAPSKTEDGMAVAIKEYPKREQHFELWQSEVNFLGRHYHPNLIGLLGYCWEDEKLLLVFEYMPKGGGCVIEPLSWAIRLKIAIGAARGLTFLHNLEKKVIYRDFKTCDILLDEVRSLVVIYSWIFLNYNAKLSNFSLARLGPSSEEVPVSTVIAGTSGYIAPECFTTGKLYLKSDVYSFGVVLLELLMGLKVNDPEHPCGEQNLVDWLKSILSQERKLKNIMDTQIEGQYPSRAALQAAQLSLRCLELDPRSRPSMKEVVELLKEIEALASHLHEEVK</sequence>
<reference evidence="4" key="1">
    <citation type="journal article" date="2022" name="Plant J.">
        <title>Strategies of tolerance reflected in two North American maple genomes.</title>
        <authorList>
            <person name="McEvoy S.L."/>
            <person name="Sezen U.U."/>
            <person name="Trouern-Trend A."/>
            <person name="McMahon S.M."/>
            <person name="Schaberg P.G."/>
            <person name="Yang J."/>
            <person name="Wegrzyn J.L."/>
            <person name="Swenson N.G."/>
        </authorList>
    </citation>
    <scope>NUCLEOTIDE SEQUENCE</scope>
    <source>
        <strain evidence="4">91603</strain>
    </source>
</reference>
<dbReference type="InterPro" id="IPR011009">
    <property type="entry name" value="Kinase-like_dom_sf"/>
</dbReference>
<protein>
    <recommendedName>
        <fullName evidence="3">Protein kinase domain-containing protein</fullName>
    </recommendedName>
</protein>
<keyword evidence="2" id="KW-0472">Membrane</keyword>
<keyword evidence="2" id="KW-1003">Cell membrane</keyword>
<reference evidence="4" key="2">
    <citation type="submission" date="2023-02" db="EMBL/GenBank/DDBJ databases">
        <authorList>
            <person name="Swenson N.G."/>
            <person name="Wegrzyn J.L."/>
            <person name="Mcevoy S.L."/>
        </authorList>
    </citation>
    <scope>NUCLEOTIDE SEQUENCE</scope>
    <source>
        <strain evidence="4">91603</strain>
        <tissue evidence="4">Leaf</tissue>
    </source>
</reference>
<dbReference type="Gene3D" id="3.30.200.20">
    <property type="entry name" value="Phosphorylase Kinase, domain 1"/>
    <property type="match status" value="1"/>
</dbReference>
<dbReference type="GO" id="GO:0005524">
    <property type="term" value="F:ATP binding"/>
    <property type="evidence" value="ECO:0007669"/>
    <property type="project" value="InterPro"/>
</dbReference>
<feature type="domain" description="Protein kinase" evidence="3">
    <location>
        <begin position="6"/>
        <end position="320"/>
    </location>
</feature>
<dbReference type="InterPro" id="IPR001245">
    <property type="entry name" value="Ser-Thr/Tyr_kinase_cat_dom"/>
</dbReference>
<evidence type="ECO:0000256" key="2">
    <source>
        <dbReference type="ARBA" id="ARBA00022475"/>
    </source>
</evidence>
<dbReference type="InterPro" id="IPR000719">
    <property type="entry name" value="Prot_kinase_dom"/>
</dbReference>
<evidence type="ECO:0000313" key="4">
    <source>
        <dbReference type="EMBL" id="KAI9165674.1"/>
    </source>
</evidence>
<dbReference type="PANTHER" id="PTHR45621">
    <property type="entry name" value="OS01G0588500 PROTEIN-RELATED"/>
    <property type="match status" value="1"/>
</dbReference>
<proteinExistence type="predicted"/>
<organism evidence="4 5">
    <name type="scientific">Acer negundo</name>
    <name type="common">Box elder</name>
    <dbReference type="NCBI Taxonomy" id="4023"/>
    <lineage>
        <taxon>Eukaryota</taxon>
        <taxon>Viridiplantae</taxon>
        <taxon>Streptophyta</taxon>
        <taxon>Embryophyta</taxon>
        <taxon>Tracheophyta</taxon>
        <taxon>Spermatophyta</taxon>
        <taxon>Magnoliopsida</taxon>
        <taxon>eudicotyledons</taxon>
        <taxon>Gunneridae</taxon>
        <taxon>Pentapetalae</taxon>
        <taxon>rosids</taxon>
        <taxon>malvids</taxon>
        <taxon>Sapindales</taxon>
        <taxon>Sapindaceae</taxon>
        <taxon>Hippocastanoideae</taxon>
        <taxon>Acereae</taxon>
        <taxon>Acer</taxon>
    </lineage>
</organism>
<dbReference type="SUPFAM" id="SSF56112">
    <property type="entry name" value="Protein kinase-like (PK-like)"/>
    <property type="match status" value="1"/>
</dbReference>
<accession>A0AAD5IIY4</accession>
<dbReference type="Proteomes" id="UP001064489">
    <property type="component" value="Chromosome 10"/>
</dbReference>
<comment type="caution">
    <text evidence="4">The sequence shown here is derived from an EMBL/GenBank/DDBJ whole genome shotgun (WGS) entry which is preliminary data.</text>
</comment>
<dbReference type="AlphaFoldDB" id="A0AAD5IIY4"/>
<comment type="subcellular location">
    <subcellularLocation>
        <location evidence="1">Cell membrane</location>
    </subcellularLocation>
</comment>
<evidence type="ECO:0000256" key="1">
    <source>
        <dbReference type="ARBA" id="ARBA00004236"/>
    </source>
</evidence>
<gene>
    <name evidence="4" type="ORF">LWI28_018542</name>
</gene>
<dbReference type="InterPro" id="IPR050823">
    <property type="entry name" value="Plant_Ser_Thr_Prot_Kinase"/>
</dbReference>
<dbReference type="PROSITE" id="PS50011">
    <property type="entry name" value="PROTEIN_KINASE_DOM"/>
    <property type="match status" value="1"/>
</dbReference>
<evidence type="ECO:0000259" key="3">
    <source>
        <dbReference type="PROSITE" id="PS50011"/>
    </source>
</evidence>
<dbReference type="EMBL" id="JAJSOW010000105">
    <property type="protein sequence ID" value="KAI9165674.1"/>
    <property type="molecule type" value="Genomic_DNA"/>
</dbReference>
<name>A0AAD5IIY4_ACENE</name>
<evidence type="ECO:0000313" key="5">
    <source>
        <dbReference type="Proteomes" id="UP001064489"/>
    </source>
</evidence>
<keyword evidence="5" id="KW-1185">Reference proteome</keyword>
<dbReference type="Pfam" id="PF07714">
    <property type="entry name" value="PK_Tyr_Ser-Thr"/>
    <property type="match status" value="1"/>
</dbReference>
<dbReference type="Gene3D" id="1.10.510.10">
    <property type="entry name" value="Transferase(Phosphotransferase) domain 1"/>
    <property type="match status" value="1"/>
</dbReference>
<dbReference type="GO" id="GO:0004672">
    <property type="term" value="F:protein kinase activity"/>
    <property type="evidence" value="ECO:0007669"/>
    <property type="project" value="InterPro"/>
</dbReference>